<proteinExistence type="predicted"/>
<feature type="transmembrane region" description="Helical" evidence="1">
    <location>
        <begin position="191"/>
        <end position="216"/>
    </location>
</feature>
<evidence type="ECO:0000256" key="1">
    <source>
        <dbReference type="SAM" id="Phobius"/>
    </source>
</evidence>
<feature type="transmembrane region" description="Helical" evidence="1">
    <location>
        <begin position="350"/>
        <end position="371"/>
    </location>
</feature>
<feature type="transmembrane region" description="Helical" evidence="1">
    <location>
        <begin position="21"/>
        <end position="45"/>
    </location>
</feature>
<name>A0A2S8F2J0_9BACT</name>
<dbReference type="EMBL" id="PUIB01000032">
    <property type="protein sequence ID" value="PQO26317.1"/>
    <property type="molecule type" value="Genomic_DNA"/>
</dbReference>
<gene>
    <name evidence="2" type="ORF">C5Y98_31230</name>
</gene>
<reference evidence="2 3" key="1">
    <citation type="submission" date="2018-02" db="EMBL/GenBank/DDBJ databases">
        <title>Comparative genomes isolates from brazilian mangrove.</title>
        <authorList>
            <person name="Araujo J.E."/>
            <person name="Taketani R.G."/>
            <person name="Silva M.C.P."/>
            <person name="Loureco M.V."/>
            <person name="Andreote F.D."/>
        </authorList>
    </citation>
    <scope>NUCLEOTIDE SEQUENCE [LARGE SCALE GENOMIC DNA]</scope>
    <source>
        <strain evidence="2 3">NAP PRIS-MGV</strain>
    </source>
</reference>
<protein>
    <submittedName>
        <fullName evidence="2">Peptidase</fullName>
    </submittedName>
</protein>
<dbReference type="OrthoDB" id="111691at2"/>
<dbReference type="Pfam" id="PF03929">
    <property type="entry name" value="PepSY_TM"/>
    <property type="match status" value="1"/>
</dbReference>
<accession>A0A2S8F2J0</accession>
<dbReference type="InterPro" id="IPR005625">
    <property type="entry name" value="PepSY-ass_TM"/>
</dbReference>
<dbReference type="RefSeq" id="WP_105360243.1">
    <property type="nucleotide sequence ID" value="NZ_PUIB01000032.1"/>
</dbReference>
<keyword evidence="1" id="KW-0472">Membrane</keyword>
<dbReference type="Proteomes" id="UP000239388">
    <property type="component" value="Unassembled WGS sequence"/>
</dbReference>
<feature type="transmembrane region" description="Helical" evidence="1">
    <location>
        <begin position="149"/>
        <end position="170"/>
    </location>
</feature>
<keyword evidence="1" id="KW-0812">Transmembrane</keyword>
<evidence type="ECO:0000313" key="3">
    <source>
        <dbReference type="Proteomes" id="UP000239388"/>
    </source>
</evidence>
<dbReference type="PANTHER" id="PTHR34219:SF1">
    <property type="entry name" value="PEPSY DOMAIN-CONTAINING PROTEIN"/>
    <property type="match status" value="1"/>
</dbReference>
<dbReference type="AlphaFoldDB" id="A0A2S8F2J0"/>
<feature type="transmembrane region" description="Helical" evidence="1">
    <location>
        <begin position="392"/>
        <end position="418"/>
    </location>
</feature>
<dbReference type="PANTHER" id="PTHR34219">
    <property type="entry name" value="IRON-REGULATED INNER MEMBRANE PROTEIN-RELATED"/>
    <property type="match status" value="1"/>
</dbReference>
<organism evidence="2 3">
    <name type="scientific">Blastopirellula marina</name>
    <dbReference type="NCBI Taxonomy" id="124"/>
    <lineage>
        <taxon>Bacteria</taxon>
        <taxon>Pseudomonadati</taxon>
        <taxon>Planctomycetota</taxon>
        <taxon>Planctomycetia</taxon>
        <taxon>Pirellulales</taxon>
        <taxon>Pirellulaceae</taxon>
        <taxon>Blastopirellula</taxon>
    </lineage>
</organism>
<keyword evidence="1" id="KW-1133">Transmembrane helix</keyword>
<comment type="caution">
    <text evidence="2">The sequence shown here is derived from an EMBL/GenBank/DDBJ whole genome shotgun (WGS) entry which is preliminary data.</text>
</comment>
<sequence length="446" mass="49881">MKQPDLPRKRPWPDYRAVWRWHFYAGLLSIPILLVLSISGTIYLFKPQIEMWEEAQYDVFESGEQPLAMSQQIEATLAALPSARFHSFELPTSSVAASRIIVTQNGERIRCYVHQATGRNHAQKVEADRFIAVVRRLHGELFLGNRGSYLVELTACWTLVLIFTGLYLWWPRKWAGLGGVLIPRLRSGKKIFWRDIHSVSGIWISGFAIVLILSGLPWSTFWGNYFRNVRHWTGTAVARQDWEISRPRKETETNPTKPLDLAAADRVVKATVPLNLPAPVVITPPQGSANEWKVQSMTQNRPYRADLTVDGESGEITSRKDFGDRHPIDQVVGVGIALHEGQLFGWPNQLLGVVTTAGLILLSFSGIILWWRRRDRGVLGAPAVGAAPRLSLGLIAIVLGLAVYLPLFGASLLAVWLAERFVLRRSPGIRGWLGLRAPTSPEVAAV</sequence>
<evidence type="ECO:0000313" key="2">
    <source>
        <dbReference type="EMBL" id="PQO26317.1"/>
    </source>
</evidence>